<dbReference type="PANTHER" id="PTHR43201">
    <property type="entry name" value="ACYL-COA SYNTHETASE"/>
    <property type="match status" value="1"/>
</dbReference>
<dbReference type="PANTHER" id="PTHR43201:SF8">
    <property type="entry name" value="ACYL-COA SYNTHETASE FAMILY MEMBER 3"/>
    <property type="match status" value="1"/>
</dbReference>
<organism evidence="4 5">
    <name type="scientific">Sedimentitalea xiamensis</name>
    <dbReference type="NCBI Taxonomy" id="3050037"/>
    <lineage>
        <taxon>Bacteria</taxon>
        <taxon>Pseudomonadati</taxon>
        <taxon>Pseudomonadota</taxon>
        <taxon>Alphaproteobacteria</taxon>
        <taxon>Rhodobacterales</taxon>
        <taxon>Paracoccaceae</taxon>
        <taxon>Sedimentitalea</taxon>
    </lineage>
</organism>
<comment type="caution">
    <text evidence="4">The sequence shown here is derived from an EMBL/GenBank/DDBJ whole genome shotgun (WGS) entry which is preliminary data.</text>
</comment>
<dbReference type="Gene3D" id="3.40.50.12780">
    <property type="entry name" value="N-terminal domain of ligase-like"/>
    <property type="match status" value="1"/>
</dbReference>
<sequence>MANPLFDSLFGKYAGRETPFLHLDGGGTVTHAAFLARAARFAHVFRELGAQAGDRLAAQIEKSPEALAIYAACIQSGIVFLPLNTAYTADEVAYFVENSGARILVCDGSRQAALAPVAAAAGAVLETLNADGSGSLRDRAESAPDSFETVARDADDLAAFLYTSGTTGRSKGAMLTQTNLLSNAEVLADQWRFTDTDVLLHALPIFHTHGLFVATNITLVAGGSMIFLPKFDQDRIIAALPMATTMMGVPTFYTRLLDDPRFTRDLVRHMRLFVSGSAPLLAETHVQFEERTGHRILERYGMTETNMNTSNPYDGERRAGTVGFPLPGVELKITNPETGARLPDGEIGQIEVRGPNVFKGYWQMPEKTREELREDGFFITGDLGLIDDRGYVQIVGRNKDLIISGGYNIYPKEIELVLDDQPGVLESAVVGVPHPDFGETVVGVLVAEPGADPDLDAIAAAVGKSLARFKHPRRLLLLSELPRNTMGKVQKNLLRDRFKDIFSGS</sequence>
<dbReference type="Proteomes" id="UP001227126">
    <property type="component" value="Unassembled WGS sequence"/>
</dbReference>
<dbReference type="EMBL" id="JASNJE010000047">
    <property type="protein sequence ID" value="MDK3075694.1"/>
    <property type="molecule type" value="Genomic_DNA"/>
</dbReference>
<reference evidence="4 5" key="1">
    <citation type="submission" date="2023-05" db="EMBL/GenBank/DDBJ databases">
        <title>Sedimentitalea sp. nov. JM2-8.</title>
        <authorList>
            <person name="Huang J."/>
        </authorList>
    </citation>
    <scope>NUCLEOTIDE SEQUENCE [LARGE SCALE GENOMIC DNA]</scope>
    <source>
        <strain evidence="4 5">JM2-8</strain>
    </source>
</reference>
<dbReference type="Pfam" id="PF00501">
    <property type="entry name" value="AMP-binding"/>
    <property type="match status" value="1"/>
</dbReference>
<gene>
    <name evidence="4" type="ORF">QO034_21745</name>
</gene>
<feature type="domain" description="AMP-dependent synthetase/ligase" evidence="2">
    <location>
        <begin position="20"/>
        <end position="362"/>
    </location>
</feature>
<dbReference type="InterPro" id="IPR045851">
    <property type="entry name" value="AMP-bd_C_sf"/>
</dbReference>
<dbReference type="SUPFAM" id="SSF56801">
    <property type="entry name" value="Acetyl-CoA synthetase-like"/>
    <property type="match status" value="1"/>
</dbReference>
<dbReference type="CDD" id="cd05941">
    <property type="entry name" value="MCS"/>
    <property type="match status" value="1"/>
</dbReference>
<comment type="similarity">
    <text evidence="1">Belongs to the ATP-dependent AMP-binding enzyme family.</text>
</comment>
<feature type="domain" description="AMP-binding enzyme C-terminal" evidence="3">
    <location>
        <begin position="413"/>
        <end position="488"/>
    </location>
</feature>
<dbReference type="NCBIfam" id="NF005702">
    <property type="entry name" value="PRK07514.1"/>
    <property type="match status" value="1"/>
</dbReference>
<name>A0ABT7FKM0_9RHOB</name>
<proteinExistence type="inferred from homology"/>
<dbReference type="InterPro" id="IPR042099">
    <property type="entry name" value="ANL_N_sf"/>
</dbReference>
<evidence type="ECO:0000259" key="2">
    <source>
        <dbReference type="Pfam" id="PF00501"/>
    </source>
</evidence>
<evidence type="ECO:0000256" key="1">
    <source>
        <dbReference type="ARBA" id="ARBA00006432"/>
    </source>
</evidence>
<evidence type="ECO:0000313" key="5">
    <source>
        <dbReference type="Proteomes" id="UP001227126"/>
    </source>
</evidence>
<dbReference type="RefSeq" id="WP_284487614.1">
    <property type="nucleotide sequence ID" value="NZ_JASNJE010000047.1"/>
</dbReference>
<accession>A0ABT7FKM0</accession>
<evidence type="ECO:0000313" key="4">
    <source>
        <dbReference type="EMBL" id="MDK3075694.1"/>
    </source>
</evidence>
<dbReference type="InterPro" id="IPR000873">
    <property type="entry name" value="AMP-dep_synth/lig_dom"/>
</dbReference>
<dbReference type="InterPro" id="IPR020845">
    <property type="entry name" value="AMP-binding_CS"/>
</dbReference>
<protein>
    <submittedName>
        <fullName evidence="4">Malonyl-CoA synthase</fullName>
    </submittedName>
</protein>
<dbReference type="Pfam" id="PF13193">
    <property type="entry name" value="AMP-binding_C"/>
    <property type="match status" value="1"/>
</dbReference>
<dbReference type="Gene3D" id="3.30.300.30">
    <property type="match status" value="1"/>
</dbReference>
<dbReference type="PROSITE" id="PS00455">
    <property type="entry name" value="AMP_BINDING"/>
    <property type="match status" value="1"/>
</dbReference>
<keyword evidence="5" id="KW-1185">Reference proteome</keyword>
<evidence type="ECO:0000259" key="3">
    <source>
        <dbReference type="Pfam" id="PF13193"/>
    </source>
</evidence>
<dbReference type="InterPro" id="IPR025110">
    <property type="entry name" value="AMP-bd_C"/>
</dbReference>